<dbReference type="HOGENOM" id="CLU_514856_0_0_1"/>
<evidence type="ECO:0000256" key="1">
    <source>
        <dbReference type="SAM" id="MobiDB-lite"/>
    </source>
</evidence>
<name>U1HUP5_ENDPU</name>
<reference evidence="3" key="1">
    <citation type="journal article" date="2014" name="BMC Genomics">
        <title>Genome characteristics reveal the impact of lichenization on lichen-forming fungus Endocarpon pusillum Hedwig (Verrucariales, Ascomycota).</title>
        <authorList>
            <person name="Wang Y.-Y."/>
            <person name="Liu B."/>
            <person name="Zhang X.-Y."/>
            <person name="Zhou Q.-M."/>
            <person name="Zhang T."/>
            <person name="Li H."/>
            <person name="Yu Y.-F."/>
            <person name="Zhang X.-L."/>
            <person name="Hao X.-Y."/>
            <person name="Wang M."/>
            <person name="Wang L."/>
            <person name="Wei J.-C."/>
        </authorList>
    </citation>
    <scope>NUCLEOTIDE SEQUENCE [LARGE SCALE GENOMIC DNA]</scope>
    <source>
        <strain evidence="3">Z07020 / HMAS-L-300199</strain>
    </source>
</reference>
<evidence type="ECO:0000313" key="3">
    <source>
        <dbReference type="Proteomes" id="UP000019373"/>
    </source>
</evidence>
<gene>
    <name evidence="2" type="ORF">EPUS_02062</name>
</gene>
<dbReference type="EMBL" id="KE720882">
    <property type="protein sequence ID" value="ERF74375.1"/>
    <property type="molecule type" value="Genomic_DNA"/>
</dbReference>
<dbReference type="GeneID" id="19237116"/>
<dbReference type="OrthoDB" id="10482300at2759"/>
<dbReference type="AlphaFoldDB" id="U1HUP5"/>
<organism evidence="2 3">
    <name type="scientific">Endocarpon pusillum (strain Z07020 / HMAS-L-300199)</name>
    <name type="common">Lichen-forming fungus</name>
    <dbReference type="NCBI Taxonomy" id="1263415"/>
    <lineage>
        <taxon>Eukaryota</taxon>
        <taxon>Fungi</taxon>
        <taxon>Dikarya</taxon>
        <taxon>Ascomycota</taxon>
        <taxon>Pezizomycotina</taxon>
        <taxon>Eurotiomycetes</taxon>
        <taxon>Chaetothyriomycetidae</taxon>
        <taxon>Verrucariales</taxon>
        <taxon>Verrucariaceae</taxon>
        <taxon>Endocarpon</taxon>
    </lineage>
</organism>
<evidence type="ECO:0000313" key="2">
    <source>
        <dbReference type="EMBL" id="ERF74375.1"/>
    </source>
</evidence>
<accession>U1HUP5</accession>
<sequence length="529" mass="59776">MVAPASSVLAITSATEIAERIGHLAKIIHPCEGAKVHPIYYRLFAENAKLRRRINQLRDQHGDSLFSLIDPADVEDFSLSIRLLERYHERFRRKHEDIKAISDRGQPSETTKVKLRLPAEDLNDLMVMTDTMAAMNEALRAMVPVQTTYDGDPPISNLRPSYPSGRPGLGSERIQSLSSTTAPAELAAQPLADDMQPVPISIRIIWQQAVLGLTKIAIARKEKRLENSAGRLKLWGVGLFEDRSALDDVLVSRSRKNNHFYHILVRTFTEILLLEEREIRSITADESDIIQRGLLQVKSEIGALLSTDELVGYAIEDWSSQLALSQKNTEMGQTARTKMHAQNDAEKTDIALARAVENLFDFLPGIRAERHAYCYDKEVSGEHRTHQKATAESGGTNFPVIREQNEDVQSFTAGREDISHNEDVQSFTASREDISHNEEQSEILEPTLAKVQAHLDEVKEKEKRTAKLATNEKFAGDLREEKKKAYGTRTISSTNDIDLKTREIRVHNRSDRPQACPRRLDVDKHARWK</sequence>
<dbReference type="RefSeq" id="XP_007800085.1">
    <property type="nucleotide sequence ID" value="XM_007801894.1"/>
</dbReference>
<dbReference type="Proteomes" id="UP000019373">
    <property type="component" value="Unassembled WGS sequence"/>
</dbReference>
<proteinExistence type="predicted"/>
<feature type="region of interest" description="Disordered" evidence="1">
    <location>
        <begin position="508"/>
        <end position="529"/>
    </location>
</feature>
<keyword evidence="3" id="KW-1185">Reference proteome</keyword>
<protein>
    <submittedName>
        <fullName evidence="2">Uncharacterized protein</fullName>
    </submittedName>
</protein>